<dbReference type="Proteomes" id="UP000246569">
    <property type="component" value="Unassembled WGS sequence"/>
</dbReference>
<keyword evidence="3" id="KW-1185">Reference proteome</keyword>
<organism evidence="2 3">
    <name type="scientific">Plasticicumulans acidivorans</name>
    <dbReference type="NCBI Taxonomy" id="886464"/>
    <lineage>
        <taxon>Bacteria</taxon>
        <taxon>Pseudomonadati</taxon>
        <taxon>Pseudomonadota</taxon>
        <taxon>Gammaproteobacteria</taxon>
        <taxon>Candidatus Competibacteraceae</taxon>
        <taxon>Plasticicumulans</taxon>
    </lineage>
</organism>
<dbReference type="CDD" id="cd02440">
    <property type="entry name" value="AdoMet_MTases"/>
    <property type="match status" value="1"/>
</dbReference>
<keyword evidence="2" id="KW-0489">Methyltransferase</keyword>
<comment type="caution">
    <text evidence="2">The sequence shown here is derived from an EMBL/GenBank/DDBJ whole genome shotgun (WGS) entry which is preliminary data.</text>
</comment>
<evidence type="ECO:0000259" key="1">
    <source>
        <dbReference type="Pfam" id="PF13649"/>
    </source>
</evidence>
<keyword evidence="2" id="KW-0808">Transferase</keyword>
<dbReference type="Gene3D" id="3.40.50.150">
    <property type="entry name" value="Vaccinia Virus protein VP39"/>
    <property type="match status" value="1"/>
</dbReference>
<reference evidence="2 3" key="1">
    <citation type="submission" date="2018-05" db="EMBL/GenBank/DDBJ databases">
        <title>Genomic Encyclopedia of Type Strains, Phase IV (KMG-IV): sequencing the most valuable type-strain genomes for metagenomic binning, comparative biology and taxonomic classification.</title>
        <authorList>
            <person name="Goeker M."/>
        </authorList>
    </citation>
    <scope>NUCLEOTIDE SEQUENCE [LARGE SCALE GENOMIC DNA]</scope>
    <source>
        <strain evidence="2 3">DSM 23606</strain>
    </source>
</reference>
<dbReference type="Pfam" id="PF13649">
    <property type="entry name" value="Methyltransf_25"/>
    <property type="match status" value="1"/>
</dbReference>
<dbReference type="PANTHER" id="PTHR47473:SF1">
    <property type="entry name" value="METHYLTRANSFERASE DOMAIN-CONTAINING PROTEIN"/>
    <property type="match status" value="1"/>
</dbReference>
<gene>
    <name evidence="2" type="ORF">C7443_102117</name>
</gene>
<sequence>MSLAADARVLLALLRGQSTDADLATRLAAFYGPQAAAYDGFRERLLQGRGELYGELAARLADGARLAELGAGTGRNIEFLGERRARFAQITLVDLCAPLLAQARMRAAAWDNVELVEADATRWRPAAPLDAVCCAYSLTMIPDWFAAIDNALAMLAPGGLFGVVDFYVARRHPAPGLARHSAFARHFWPLWFAHDGVRPNADHLPYLQRRAETLYLHEGRARVPYLPGLRVPYYVWIGRRRAD</sequence>
<evidence type="ECO:0000313" key="3">
    <source>
        <dbReference type="Proteomes" id="UP000246569"/>
    </source>
</evidence>
<dbReference type="SUPFAM" id="SSF53335">
    <property type="entry name" value="S-adenosyl-L-methionine-dependent methyltransferases"/>
    <property type="match status" value="1"/>
</dbReference>
<dbReference type="PANTHER" id="PTHR47473">
    <property type="entry name" value="BTA1P"/>
    <property type="match status" value="1"/>
</dbReference>
<accession>A0A317MYP7</accession>
<evidence type="ECO:0000313" key="2">
    <source>
        <dbReference type="EMBL" id="PWV64468.1"/>
    </source>
</evidence>
<protein>
    <submittedName>
        <fullName evidence="2">S-adenosylmethionine-diacylgycerolhomoserine-N-methyltransferase</fullName>
    </submittedName>
</protein>
<feature type="domain" description="Methyltransferase" evidence="1">
    <location>
        <begin position="68"/>
        <end position="159"/>
    </location>
</feature>
<dbReference type="InterPro" id="IPR041698">
    <property type="entry name" value="Methyltransf_25"/>
</dbReference>
<dbReference type="InterPro" id="IPR029063">
    <property type="entry name" value="SAM-dependent_MTases_sf"/>
</dbReference>
<dbReference type="EMBL" id="QGTJ01000002">
    <property type="protein sequence ID" value="PWV64468.1"/>
    <property type="molecule type" value="Genomic_DNA"/>
</dbReference>
<proteinExistence type="predicted"/>
<dbReference type="GO" id="GO:0032259">
    <property type="term" value="P:methylation"/>
    <property type="evidence" value="ECO:0007669"/>
    <property type="project" value="UniProtKB-KW"/>
</dbReference>
<dbReference type="AlphaFoldDB" id="A0A317MYP7"/>
<dbReference type="RefSeq" id="WP_110017130.1">
    <property type="nucleotide sequence ID" value="NZ_QGTJ01000002.1"/>
</dbReference>
<dbReference type="GO" id="GO:0008168">
    <property type="term" value="F:methyltransferase activity"/>
    <property type="evidence" value="ECO:0007669"/>
    <property type="project" value="UniProtKB-KW"/>
</dbReference>
<name>A0A317MYP7_9GAMM</name>
<dbReference type="OrthoDB" id="9791837at2"/>